<feature type="binding site" evidence="9">
    <location>
        <position position="61"/>
    </location>
    <ligand>
        <name>Fe cation</name>
        <dbReference type="ChEBI" id="CHEBI:24875"/>
        <label>1</label>
    </ligand>
</feature>
<comment type="catalytic activity">
    <reaction evidence="9">
        <text>a 5-methoxy-2-methyl-3-(all-trans-polyprenyl)benzene-1,4-diol + AH2 + O2 = a 3-demethylubiquinol + A + H2O</text>
        <dbReference type="Rhea" id="RHEA:50908"/>
        <dbReference type="Rhea" id="RHEA-COMP:10859"/>
        <dbReference type="Rhea" id="RHEA-COMP:10914"/>
        <dbReference type="ChEBI" id="CHEBI:13193"/>
        <dbReference type="ChEBI" id="CHEBI:15377"/>
        <dbReference type="ChEBI" id="CHEBI:15379"/>
        <dbReference type="ChEBI" id="CHEBI:17499"/>
        <dbReference type="ChEBI" id="CHEBI:84167"/>
        <dbReference type="ChEBI" id="CHEBI:84422"/>
        <dbReference type="EC" id="1.14.99.60"/>
    </reaction>
</comment>
<feature type="binding site" evidence="9">
    <location>
        <position position="175"/>
    </location>
    <ligand>
        <name>Fe cation</name>
        <dbReference type="ChEBI" id="CHEBI:24875"/>
        <label>1</label>
    </ligand>
</feature>
<keyword evidence="5 9" id="KW-0560">Oxidoreductase</keyword>
<evidence type="ECO:0000313" key="11">
    <source>
        <dbReference type="EMBL" id="SCZ61390.1"/>
    </source>
</evidence>
<dbReference type="Proteomes" id="UP000199648">
    <property type="component" value="Unassembled WGS sequence"/>
</dbReference>
<dbReference type="EC" id="1.14.99.60" evidence="9"/>
<feature type="binding site" evidence="9">
    <location>
        <position position="94"/>
    </location>
    <ligand>
        <name>Fe cation</name>
        <dbReference type="ChEBI" id="CHEBI:24875"/>
        <label>1</label>
    </ligand>
</feature>
<evidence type="ECO:0000256" key="2">
    <source>
        <dbReference type="ARBA" id="ARBA00022475"/>
    </source>
</evidence>
<feature type="binding site" evidence="9">
    <location>
        <position position="143"/>
    </location>
    <ligand>
        <name>Fe cation</name>
        <dbReference type="ChEBI" id="CHEBI:24875"/>
        <label>2</label>
    </ligand>
</feature>
<feature type="binding site" evidence="9">
    <location>
        <position position="175"/>
    </location>
    <ligand>
        <name>Fe cation</name>
        <dbReference type="ChEBI" id="CHEBI:24875"/>
        <label>2</label>
    </ligand>
</feature>
<evidence type="ECO:0000256" key="1">
    <source>
        <dbReference type="ARBA" id="ARBA00004749"/>
    </source>
</evidence>
<keyword evidence="8 9" id="KW-0472">Membrane</keyword>
<keyword evidence="3 9" id="KW-0831">Ubiquinone biosynthesis</keyword>
<dbReference type="Pfam" id="PF03232">
    <property type="entry name" value="COQ7"/>
    <property type="match status" value="1"/>
</dbReference>
<sequence length="212" mass="23829">MRNYTPLDRVLMNVDVGVRTLFGKPIVTERPNPSESESEGELSRPERELAGRLMRVNHAGEVSAQGLYQGQSLTARLPKVREEMERAALEENDHLEWCERRAREVGSHVSYLNPLWYAGSVTIGAIAGAAGDRWSLGFVAETERQVVSHLEGHLQRLPEHDRKSRAILEQMKADESRHAGMAKRAGGTELPLPVRTLMQFTSKVMTQAAYWI</sequence>
<dbReference type="InterPro" id="IPR011566">
    <property type="entry name" value="Ubq_synth_Coq7"/>
</dbReference>
<feature type="binding site" evidence="9">
    <location>
        <position position="91"/>
    </location>
    <ligand>
        <name>Fe cation</name>
        <dbReference type="ChEBI" id="CHEBI:24875"/>
        <label>1</label>
    </ligand>
</feature>
<evidence type="ECO:0000256" key="4">
    <source>
        <dbReference type="ARBA" id="ARBA00022723"/>
    </source>
</evidence>
<comment type="cofactor">
    <cofactor evidence="9">
        <name>Fe cation</name>
        <dbReference type="ChEBI" id="CHEBI:24875"/>
    </cofactor>
    <text evidence="9">Binds 2 iron ions per subunit.</text>
</comment>
<organism evidence="11 12">
    <name type="scientific">Thiohalomonas denitrificans</name>
    <dbReference type="NCBI Taxonomy" id="415747"/>
    <lineage>
        <taxon>Bacteria</taxon>
        <taxon>Pseudomonadati</taxon>
        <taxon>Pseudomonadota</taxon>
        <taxon>Gammaproteobacteria</taxon>
        <taxon>Thiohalomonadales</taxon>
        <taxon>Thiohalomonadaceae</taxon>
        <taxon>Thiohalomonas</taxon>
    </lineage>
</organism>
<reference evidence="11 12" key="1">
    <citation type="submission" date="2016-10" db="EMBL/GenBank/DDBJ databases">
        <authorList>
            <person name="de Groot N.N."/>
        </authorList>
    </citation>
    <scope>NUCLEOTIDE SEQUENCE [LARGE SCALE GENOMIC DNA]</scope>
    <source>
        <strain evidence="11 12">HLD2</strain>
    </source>
</reference>
<evidence type="ECO:0000256" key="6">
    <source>
        <dbReference type="ARBA" id="ARBA00023004"/>
    </source>
</evidence>
<dbReference type="PANTHER" id="PTHR11237">
    <property type="entry name" value="COENZYME Q10 BIOSYNTHESIS PROTEIN 7"/>
    <property type="match status" value="1"/>
</dbReference>
<dbReference type="InterPro" id="IPR012347">
    <property type="entry name" value="Ferritin-like"/>
</dbReference>
<gene>
    <name evidence="9" type="primary">coq7</name>
    <name evidence="11" type="ORF">SAMN03097708_02128</name>
</gene>
<dbReference type="EMBL" id="FMWD01000006">
    <property type="protein sequence ID" value="SCZ61390.1"/>
    <property type="molecule type" value="Genomic_DNA"/>
</dbReference>
<comment type="pathway">
    <text evidence="1 9">Cofactor biosynthesis; ubiquinone biosynthesis.</text>
</comment>
<dbReference type="GO" id="GO:0005886">
    <property type="term" value="C:plasma membrane"/>
    <property type="evidence" value="ECO:0007669"/>
    <property type="project" value="UniProtKB-SubCell"/>
</dbReference>
<dbReference type="UniPathway" id="UPA00232"/>
<keyword evidence="2 9" id="KW-1003">Cell membrane</keyword>
<evidence type="ECO:0000256" key="10">
    <source>
        <dbReference type="SAM" id="MobiDB-lite"/>
    </source>
</evidence>
<dbReference type="GO" id="GO:0008682">
    <property type="term" value="F:3-demethoxyubiquinol 3-hydroxylase activity"/>
    <property type="evidence" value="ECO:0007669"/>
    <property type="project" value="UniProtKB-EC"/>
</dbReference>
<feature type="region of interest" description="Disordered" evidence="10">
    <location>
        <begin position="26"/>
        <end position="45"/>
    </location>
</feature>
<dbReference type="NCBIfam" id="NF033656">
    <property type="entry name" value="DMQ_monoox_COQ7"/>
    <property type="match status" value="1"/>
</dbReference>
<keyword evidence="12" id="KW-1185">Reference proteome</keyword>
<keyword evidence="11" id="KW-0830">Ubiquinone</keyword>
<dbReference type="Gene3D" id="1.20.1260.10">
    <property type="match status" value="1"/>
</dbReference>
<dbReference type="InterPro" id="IPR047809">
    <property type="entry name" value="COQ7_proteobact"/>
</dbReference>
<keyword evidence="4 9" id="KW-0479">Metal-binding</keyword>
<dbReference type="PANTHER" id="PTHR11237:SF4">
    <property type="entry name" value="5-DEMETHOXYUBIQUINONE HYDROXYLASE, MITOCHONDRIAL"/>
    <property type="match status" value="1"/>
</dbReference>
<comment type="subcellular location">
    <subcellularLocation>
        <location evidence="9">Cell membrane</location>
        <topology evidence="9">Peripheral membrane protein</topology>
    </subcellularLocation>
</comment>
<evidence type="ECO:0000256" key="7">
    <source>
        <dbReference type="ARBA" id="ARBA00023033"/>
    </source>
</evidence>
<dbReference type="OrthoDB" id="5192789at2"/>
<evidence type="ECO:0000256" key="3">
    <source>
        <dbReference type="ARBA" id="ARBA00022688"/>
    </source>
</evidence>
<feature type="binding site" evidence="9">
    <location>
        <position position="178"/>
    </location>
    <ligand>
        <name>Fe cation</name>
        <dbReference type="ChEBI" id="CHEBI:24875"/>
        <label>2</label>
    </ligand>
</feature>
<dbReference type="RefSeq" id="WP_092996575.1">
    <property type="nucleotide sequence ID" value="NZ_FMWD01000006.1"/>
</dbReference>
<keyword evidence="7 9" id="KW-0503">Monooxygenase</keyword>
<evidence type="ECO:0000256" key="5">
    <source>
        <dbReference type="ARBA" id="ARBA00023002"/>
    </source>
</evidence>
<evidence type="ECO:0000256" key="8">
    <source>
        <dbReference type="ARBA" id="ARBA00023136"/>
    </source>
</evidence>
<evidence type="ECO:0000256" key="9">
    <source>
        <dbReference type="HAMAP-Rule" id="MF_01658"/>
    </source>
</evidence>
<dbReference type="HAMAP" id="MF_01658">
    <property type="entry name" value="COQ7"/>
    <property type="match status" value="1"/>
</dbReference>
<dbReference type="InterPro" id="IPR009078">
    <property type="entry name" value="Ferritin-like_SF"/>
</dbReference>
<protein>
    <recommendedName>
        <fullName evidence="9">3-demethoxyubiquinol 3-hydroxylase</fullName>
        <shortName evidence="9">DMQ hydroxylase</shortName>
        <ecNumber evidence="9">1.14.99.60</ecNumber>
    </recommendedName>
    <alternativeName>
        <fullName evidence="9">2-nonaprenyl-3-methyl-6-methoxy-1,4-benzoquinol hydroxylase</fullName>
    </alternativeName>
</protein>
<dbReference type="SUPFAM" id="SSF47240">
    <property type="entry name" value="Ferritin-like"/>
    <property type="match status" value="1"/>
</dbReference>
<name>A0A1G5QIL6_9GAMM</name>
<dbReference type="AlphaFoldDB" id="A0A1G5QIL6"/>
<proteinExistence type="inferred from homology"/>
<accession>A0A1G5QIL6</accession>
<dbReference type="GO" id="GO:0046872">
    <property type="term" value="F:metal ion binding"/>
    <property type="evidence" value="ECO:0007669"/>
    <property type="project" value="UniProtKB-KW"/>
</dbReference>
<dbReference type="CDD" id="cd01042">
    <property type="entry name" value="DMQH"/>
    <property type="match status" value="1"/>
</dbReference>
<comment type="similarity">
    <text evidence="9">Belongs to the COQ7 family.</text>
</comment>
<dbReference type="STRING" id="415747.SAMN03097708_02128"/>
<keyword evidence="6 9" id="KW-0408">Iron</keyword>
<comment type="function">
    <text evidence="9">Catalyzes the hydroxylation of 2-nonaprenyl-3-methyl-6-methoxy-1,4-benzoquinol during ubiquinone biosynthesis.</text>
</comment>
<evidence type="ECO:0000313" key="12">
    <source>
        <dbReference type="Proteomes" id="UP000199648"/>
    </source>
</evidence>
<dbReference type="GO" id="GO:0006744">
    <property type="term" value="P:ubiquinone biosynthetic process"/>
    <property type="evidence" value="ECO:0007669"/>
    <property type="project" value="UniProtKB-UniRule"/>
</dbReference>
<feature type="binding site" evidence="9">
    <location>
        <position position="91"/>
    </location>
    <ligand>
        <name>Fe cation</name>
        <dbReference type="ChEBI" id="CHEBI:24875"/>
        <label>2</label>
    </ligand>
</feature>